<evidence type="ECO:0000256" key="3">
    <source>
        <dbReference type="SAM" id="MobiDB-lite"/>
    </source>
</evidence>
<evidence type="ECO:0000313" key="6">
    <source>
        <dbReference type="Proteomes" id="UP001438707"/>
    </source>
</evidence>
<evidence type="ECO:0000256" key="1">
    <source>
        <dbReference type="ARBA" id="ARBA00004474"/>
    </source>
</evidence>
<proteinExistence type="predicted"/>
<dbReference type="InterPro" id="IPR006843">
    <property type="entry name" value="PAP/fibrillin_dom"/>
</dbReference>
<comment type="subcellular location">
    <subcellularLocation>
        <location evidence="1">Plastid</location>
    </subcellularLocation>
</comment>
<comment type="caution">
    <text evidence="5">The sequence shown here is derived from an EMBL/GenBank/DDBJ whole genome shotgun (WGS) entry which is preliminary data.</text>
</comment>
<evidence type="ECO:0000313" key="5">
    <source>
        <dbReference type="EMBL" id="KAK9832219.1"/>
    </source>
</evidence>
<keyword evidence="2" id="KW-0934">Plastid</keyword>
<name>A0AAW1RER9_9CHLO</name>
<dbReference type="Pfam" id="PF04755">
    <property type="entry name" value="PAP_fibrillin"/>
    <property type="match status" value="1"/>
</dbReference>
<protein>
    <recommendedName>
        <fullName evidence="4">Plastid lipid-associated protein/fibrillin conserved domain-containing protein</fullName>
    </recommendedName>
</protein>
<dbReference type="Proteomes" id="UP001438707">
    <property type="component" value="Unassembled WGS sequence"/>
</dbReference>
<feature type="domain" description="Plastid lipid-associated protein/fibrillin conserved" evidence="4">
    <location>
        <begin position="46"/>
        <end position="291"/>
    </location>
</feature>
<feature type="compositionally biased region" description="Polar residues" evidence="3">
    <location>
        <begin position="259"/>
        <end position="268"/>
    </location>
</feature>
<gene>
    <name evidence="5" type="ORF">WJX74_003322</name>
</gene>
<accession>A0AAW1RER9</accession>
<keyword evidence="6" id="KW-1185">Reference proteome</keyword>
<evidence type="ECO:0000259" key="4">
    <source>
        <dbReference type="Pfam" id="PF04755"/>
    </source>
</evidence>
<reference evidence="5 6" key="1">
    <citation type="journal article" date="2024" name="Nat. Commun.">
        <title>Phylogenomics reveals the evolutionary origins of lichenization in chlorophyte algae.</title>
        <authorList>
            <person name="Puginier C."/>
            <person name="Libourel C."/>
            <person name="Otte J."/>
            <person name="Skaloud P."/>
            <person name="Haon M."/>
            <person name="Grisel S."/>
            <person name="Petersen M."/>
            <person name="Berrin J.G."/>
            <person name="Delaux P.M."/>
            <person name="Dal Grande F."/>
            <person name="Keller J."/>
        </authorList>
    </citation>
    <scope>NUCLEOTIDE SEQUENCE [LARGE SCALE GENOMIC DNA]</scope>
    <source>
        <strain evidence="5 6">SAG 2145</strain>
    </source>
</reference>
<dbReference type="AlphaFoldDB" id="A0AAW1RER9"/>
<evidence type="ECO:0000256" key="2">
    <source>
        <dbReference type="ARBA" id="ARBA00022640"/>
    </source>
</evidence>
<dbReference type="InterPro" id="IPR039633">
    <property type="entry name" value="PAP"/>
</dbReference>
<organism evidence="5 6">
    <name type="scientific">Apatococcus lobatus</name>
    <dbReference type="NCBI Taxonomy" id="904363"/>
    <lineage>
        <taxon>Eukaryota</taxon>
        <taxon>Viridiplantae</taxon>
        <taxon>Chlorophyta</taxon>
        <taxon>core chlorophytes</taxon>
        <taxon>Trebouxiophyceae</taxon>
        <taxon>Chlorellales</taxon>
        <taxon>Chlorellaceae</taxon>
        <taxon>Apatococcus</taxon>
    </lineage>
</organism>
<feature type="compositionally biased region" description="Low complexity" evidence="3">
    <location>
        <begin position="230"/>
        <end position="253"/>
    </location>
</feature>
<sequence>MSSKGLLFQPGPGCSRTPFQRRIRAAAAATPAQGTSALRQASGVEQAKLALRNRIVGTLRGGSAATLQRGAIEEAQIELESFGTDIDYQQLEGTWRLIYTTALDVRPIVQLEQFPFAPLRVGDIYQRFSGPEEGRVENIIKFSIPFLLEQGDGVTVKVGARYDVCSARRIALTFEEAGFGNVRISPILEALIAPALLPRGFLNHQLLLALKELQVRIPFIRPGRGSRQATSGSKRTSMTTSTSSNTASNTASNPGGGMSSSQQQARPRAGNQGQYLLSFLDDDMLIGRPQANGGSFIFERTSRDSSPWVWR</sequence>
<dbReference type="GO" id="GO:0009536">
    <property type="term" value="C:plastid"/>
    <property type="evidence" value="ECO:0007669"/>
    <property type="project" value="UniProtKB-SubCell"/>
</dbReference>
<dbReference type="PANTHER" id="PTHR31906">
    <property type="entry name" value="PLASTID-LIPID-ASSOCIATED PROTEIN 4, CHLOROPLASTIC-RELATED"/>
    <property type="match status" value="1"/>
</dbReference>
<dbReference type="EMBL" id="JALJOS010000012">
    <property type="protein sequence ID" value="KAK9832219.1"/>
    <property type="molecule type" value="Genomic_DNA"/>
</dbReference>
<feature type="region of interest" description="Disordered" evidence="3">
    <location>
        <begin position="224"/>
        <end position="268"/>
    </location>
</feature>